<dbReference type="EC" id="1.7.1.17" evidence="6"/>
<evidence type="ECO:0000256" key="3">
    <source>
        <dbReference type="ARBA" id="ARBA00023002"/>
    </source>
</evidence>
<dbReference type="OrthoDB" id="9787136at2"/>
<comment type="similarity">
    <text evidence="6">Belongs to the azoreductase type 1 family.</text>
</comment>
<keyword evidence="1 6" id="KW-0285">Flavoprotein</keyword>
<reference evidence="8 9" key="1">
    <citation type="submission" date="2015-12" db="EMBL/GenBank/DDBJ databases">
        <title>Genome sequence of the marine Rhodobacteraceae strain O3.65, Candidatus Tritonibacter horizontis.</title>
        <authorList>
            <person name="Poehlein A."/>
            <person name="Giebel H.A."/>
            <person name="Voget S."/>
            <person name="Brinkhoff T."/>
        </authorList>
    </citation>
    <scope>NUCLEOTIDE SEQUENCE [LARGE SCALE GENOMIC DNA]</scope>
    <source>
        <strain evidence="8 9">O3.65</strain>
    </source>
</reference>
<organism evidence="8 9">
    <name type="scientific">Tritonibacter horizontis</name>
    <dbReference type="NCBI Taxonomy" id="1768241"/>
    <lineage>
        <taxon>Bacteria</taxon>
        <taxon>Pseudomonadati</taxon>
        <taxon>Pseudomonadota</taxon>
        <taxon>Alphaproteobacteria</taxon>
        <taxon>Rhodobacterales</taxon>
        <taxon>Paracoccaceae</taxon>
        <taxon>Tritonibacter</taxon>
    </lineage>
</organism>
<dbReference type="HAMAP" id="MF_01216">
    <property type="entry name" value="Azoreductase_type1"/>
    <property type="match status" value="1"/>
</dbReference>
<evidence type="ECO:0000313" key="9">
    <source>
        <dbReference type="Proteomes" id="UP000068382"/>
    </source>
</evidence>
<feature type="domain" description="Flavodoxin-like fold" evidence="7">
    <location>
        <begin position="3"/>
        <end position="203"/>
    </location>
</feature>
<comment type="catalytic activity">
    <reaction evidence="5">
        <text>N,N-dimethyl-1,4-phenylenediamine + anthranilate + 2 NAD(+) = 2-(4-dimethylaminophenyl)diazenylbenzoate + 2 NADH + 2 H(+)</text>
        <dbReference type="Rhea" id="RHEA:55872"/>
        <dbReference type="ChEBI" id="CHEBI:15378"/>
        <dbReference type="ChEBI" id="CHEBI:15783"/>
        <dbReference type="ChEBI" id="CHEBI:16567"/>
        <dbReference type="ChEBI" id="CHEBI:57540"/>
        <dbReference type="ChEBI" id="CHEBI:57945"/>
        <dbReference type="ChEBI" id="CHEBI:71579"/>
        <dbReference type="EC" id="1.7.1.17"/>
    </reaction>
    <physiologicalReaction direction="right-to-left" evidence="5">
        <dbReference type="Rhea" id="RHEA:55874"/>
    </physiologicalReaction>
</comment>
<keyword evidence="2 6" id="KW-0288">FMN</keyword>
<dbReference type="RefSeq" id="WP_068240860.1">
    <property type="nucleotide sequence ID" value="NZ_LPUY01000025.1"/>
</dbReference>
<comment type="subunit">
    <text evidence="6">Homodimer.</text>
</comment>
<comment type="caution">
    <text evidence="8">The sequence shown here is derived from an EMBL/GenBank/DDBJ whole genome shotgun (WGS) entry which is preliminary data.</text>
</comment>
<evidence type="ECO:0000256" key="2">
    <source>
        <dbReference type="ARBA" id="ARBA00022643"/>
    </source>
</evidence>
<dbReference type="Gene3D" id="3.40.50.360">
    <property type="match status" value="1"/>
</dbReference>
<dbReference type="EMBL" id="LPUY01000025">
    <property type="protein sequence ID" value="KUP94222.1"/>
    <property type="molecule type" value="Genomic_DNA"/>
</dbReference>
<evidence type="ECO:0000256" key="5">
    <source>
        <dbReference type="ARBA" id="ARBA00048542"/>
    </source>
</evidence>
<dbReference type="EC" id="1.6.5.-" evidence="6"/>
<gene>
    <name evidence="8" type="primary">azoR1_2</name>
    <name evidence="6" type="synonym">azoR</name>
    <name evidence="8" type="ORF">TRIHO_09580</name>
</gene>
<feature type="binding site" evidence="6">
    <location>
        <begin position="18"/>
        <end position="20"/>
    </location>
    <ligand>
        <name>FMN</name>
        <dbReference type="ChEBI" id="CHEBI:58210"/>
    </ligand>
</feature>
<feature type="binding site" evidence="6">
    <location>
        <position position="10"/>
    </location>
    <ligand>
        <name>FMN</name>
        <dbReference type="ChEBI" id="CHEBI:58210"/>
    </ligand>
</feature>
<keyword evidence="4 6" id="KW-0520">NAD</keyword>
<dbReference type="InterPro" id="IPR029039">
    <property type="entry name" value="Flavoprotein-like_sf"/>
</dbReference>
<proteinExistence type="inferred from homology"/>
<dbReference type="PANTHER" id="PTHR43741:SF4">
    <property type="entry name" value="FMN-DEPENDENT NADH:QUINONE OXIDOREDUCTASE"/>
    <property type="match status" value="1"/>
</dbReference>
<keyword evidence="9" id="KW-1185">Reference proteome</keyword>
<dbReference type="GO" id="GO:0016652">
    <property type="term" value="F:oxidoreductase activity, acting on NAD(P)H as acceptor"/>
    <property type="evidence" value="ECO:0007669"/>
    <property type="project" value="UniProtKB-UniRule"/>
</dbReference>
<comment type="catalytic activity">
    <reaction evidence="6">
        <text>2 a quinone + NADH + H(+) = 2 a 1,4-benzosemiquinone + NAD(+)</text>
        <dbReference type="Rhea" id="RHEA:65952"/>
        <dbReference type="ChEBI" id="CHEBI:15378"/>
        <dbReference type="ChEBI" id="CHEBI:57540"/>
        <dbReference type="ChEBI" id="CHEBI:57945"/>
        <dbReference type="ChEBI" id="CHEBI:132124"/>
        <dbReference type="ChEBI" id="CHEBI:134225"/>
    </reaction>
</comment>
<evidence type="ECO:0000259" key="7">
    <source>
        <dbReference type="Pfam" id="PF02525"/>
    </source>
</evidence>
<dbReference type="AlphaFoldDB" id="A0A132C1U0"/>
<name>A0A132C1U0_9RHOB</name>
<comment type="cofactor">
    <cofactor evidence="6">
        <name>FMN</name>
        <dbReference type="ChEBI" id="CHEBI:58210"/>
    </cofactor>
    <text evidence="6">Binds 1 FMN per subunit.</text>
</comment>
<protein>
    <recommendedName>
        <fullName evidence="6">FMN dependent NADH:quinone oxidoreductase</fullName>
        <ecNumber evidence="6">1.6.5.-</ecNumber>
    </recommendedName>
    <alternativeName>
        <fullName evidence="6">Azo-dye reductase</fullName>
    </alternativeName>
    <alternativeName>
        <fullName evidence="6">FMN-dependent NADH-azo compound oxidoreductase</fullName>
    </alternativeName>
    <alternativeName>
        <fullName evidence="6">FMN-dependent NADH-azoreductase</fullName>
        <ecNumber evidence="6">1.7.1.17</ecNumber>
    </alternativeName>
</protein>
<dbReference type="SUPFAM" id="SSF52218">
    <property type="entry name" value="Flavoproteins"/>
    <property type="match status" value="1"/>
</dbReference>
<dbReference type="PANTHER" id="PTHR43741">
    <property type="entry name" value="FMN-DEPENDENT NADH-AZOREDUCTASE 1"/>
    <property type="match status" value="1"/>
</dbReference>
<dbReference type="GO" id="GO:0009055">
    <property type="term" value="F:electron transfer activity"/>
    <property type="evidence" value="ECO:0007669"/>
    <property type="project" value="UniProtKB-UniRule"/>
</dbReference>
<evidence type="ECO:0000313" key="8">
    <source>
        <dbReference type="EMBL" id="KUP94222.1"/>
    </source>
</evidence>
<dbReference type="InterPro" id="IPR023048">
    <property type="entry name" value="NADH:quinone_OxRdtase_FMN_depd"/>
</dbReference>
<evidence type="ECO:0000256" key="6">
    <source>
        <dbReference type="HAMAP-Rule" id="MF_01216"/>
    </source>
</evidence>
<dbReference type="InterPro" id="IPR050104">
    <property type="entry name" value="FMN-dep_NADH:Q_OxRdtase_AzoR1"/>
</dbReference>
<dbReference type="PATRIC" id="fig|1768241.3.peg.995"/>
<dbReference type="Proteomes" id="UP000068382">
    <property type="component" value="Unassembled WGS sequence"/>
</dbReference>
<comment type="function">
    <text evidence="6">Quinone reductase that provides resistance to thiol-specific stress caused by electrophilic quinones.</text>
</comment>
<comment type="caution">
    <text evidence="6">Lacks conserved residue(s) required for the propagation of feature annotation.</text>
</comment>
<dbReference type="Pfam" id="PF02525">
    <property type="entry name" value="Flavodoxin_2"/>
    <property type="match status" value="1"/>
</dbReference>
<comment type="function">
    <text evidence="6">Also exhibits azoreductase activity. Catalyzes the reductive cleavage of the azo bond in aromatic azo compounds to the corresponding amines.</text>
</comment>
<keyword evidence="3 6" id="KW-0560">Oxidoreductase</keyword>
<dbReference type="GO" id="GO:0010181">
    <property type="term" value="F:FMN binding"/>
    <property type="evidence" value="ECO:0007669"/>
    <property type="project" value="UniProtKB-UniRule"/>
</dbReference>
<evidence type="ECO:0000256" key="1">
    <source>
        <dbReference type="ARBA" id="ARBA00022630"/>
    </source>
</evidence>
<sequence>MTRILRIDSSARPASAGSRSRELADRIVGQLQTQQPGAEIITRDLAATPLPHIANDTITGFYTSPEQLTDDLTAALALSDQLIAELKSADAVVISTPIYNFSVPSALKAWVDHVMRINQTFAFEDGQFRGLVADRPVYVAYAYGAGGYASGGPLESFDYMRPYLTLLLNFMGMTSVESFAVEGTTADAAAVEASMAEALNQINVHFGG</sequence>
<dbReference type="GO" id="GO:0016655">
    <property type="term" value="F:oxidoreductase activity, acting on NAD(P)H, quinone or similar compound as acceptor"/>
    <property type="evidence" value="ECO:0007669"/>
    <property type="project" value="InterPro"/>
</dbReference>
<evidence type="ECO:0000256" key="4">
    <source>
        <dbReference type="ARBA" id="ARBA00023027"/>
    </source>
</evidence>
<dbReference type="InterPro" id="IPR003680">
    <property type="entry name" value="Flavodoxin_fold"/>
</dbReference>
<accession>A0A132C1U0</accession>